<dbReference type="Pfam" id="PF12704">
    <property type="entry name" value="MacB_PCD"/>
    <property type="match status" value="1"/>
</dbReference>
<dbReference type="GO" id="GO:0005886">
    <property type="term" value="C:plasma membrane"/>
    <property type="evidence" value="ECO:0007669"/>
    <property type="project" value="UniProtKB-SubCell"/>
</dbReference>
<dbReference type="Pfam" id="PF02687">
    <property type="entry name" value="FtsX"/>
    <property type="match status" value="1"/>
</dbReference>
<organism evidence="9 10">
    <name type="scientific">Shimia marina</name>
    <dbReference type="NCBI Taxonomy" id="321267"/>
    <lineage>
        <taxon>Bacteria</taxon>
        <taxon>Pseudomonadati</taxon>
        <taxon>Pseudomonadota</taxon>
        <taxon>Alphaproteobacteria</taxon>
        <taxon>Rhodobacterales</taxon>
        <taxon>Roseobacteraceae</taxon>
    </lineage>
</organism>
<dbReference type="STRING" id="321267.SHM7688_00141"/>
<feature type="domain" description="MacB-like periplasmic core" evidence="8">
    <location>
        <begin position="19"/>
        <end position="236"/>
    </location>
</feature>
<protein>
    <submittedName>
        <fullName evidence="9">Acidobacterial duplicated orphan permease</fullName>
    </submittedName>
</protein>
<feature type="domain" description="ABC3 transporter permease C-terminal" evidence="7">
    <location>
        <begin position="289"/>
        <end position="407"/>
    </location>
</feature>
<sequence length="416" mass="44936">MILLRLAVKSLLSRGLTVGLTIFAIALSVALFLGVEKIRTGAKASFADTISGTDLIMGARSGGIQLLLYSVFRVGNATNNVTWQSYQDIAARPEVDWIVPLSLGDSHRGFRVLGTTEAFFERYKYRGGRDVDFAQGAVFDDLFDAVVGADVAAELNYALNDEIVVAHGVASFTEHDDKPFRIKGILQKTGTPVDRTVFVSLQAIEAIHIDWQGGGRSQTPISAEDARKMDLTPKAVTAALIGTQSRLQIFGLQRWINDYSEEPLLAILPGVALSELWNLIGVAEAALLAVSVMVVVTALLGMVAMIFSGLNERRREMALLRAIGAKPRTILGLLMTEATLMSLLAVVLGVGLLYTGLFLARSYVDAAFGLYLEISLPTAREYLVLCAVVCAGTIVSLLPALRAYRLSLSDGMQLRL</sequence>
<name>A0A0P1F576_9RHOB</name>
<dbReference type="Proteomes" id="UP000054823">
    <property type="component" value="Unassembled WGS sequence"/>
</dbReference>
<reference evidence="9 10" key="1">
    <citation type="submission" date="2015-09" db="EMBL/GenBank/DDBJ databases">
        <authorList>
            <consortium name="Swine Surveillance"/>
        </authorList>
    </citation>
    <scope>NUCLEOTIDE SEQUENCE [LARGE SCALE GENOMIC DNA]</scope>
    <source>
        <strain evidence="9 10">CECT 7688</strain>
    </source>
</reference>
<dbReference type="InterPro" id="IPR051125">
    <property type="entry name" value="ABC-4/HrtB_transporter"/>
</dbReference>
<proteinExistence type="predicted"/>
<feature type="transmembrane region" description="Helical" evidence="6">
    <location>
        <begin position="382"/>
        <end position="404"/>
    </location>
</feature>
<comment type="subcellular location">
    <subcellularLocation>
        <location evidence="1">Cell membrane</location>
        <topology evidence="1">Multi-pass membrane protein</topology>
    </subcellularLocation>
</comment>
<dbReference type="PANTHER" id="PTHR43738">
    <property type="entry name" value="ABC TRANSPORTER, MEMBRANE PROTEIN"/>
    <property type="match status" value="1"/>
</dbReference>
<evidence type="ECO:0000259" key="7">
    <source>
        <dbReference type="Pfam" id="PF02687"/>
    </source>
</evidence>
<keyword evidence="10" id="KW-1185">Reference proteome</keyword>
<keyword evidence="5 6" id="KW-0472">Membrane</keyword>
<evidence type="ECO:0000256" key="1">
    <source>
        <dbReference type="ARBA" id="ARBA00004651"/>
    </source>
</evidence>
<dbReference type="EMBL" id="CYPW01000001">
    <property type="protein sequence ID" value="CUH50713.1"/>
    <property type="molecule type" value="Genomic_DNA"/>
</dbReference>
<dbReference type="PANTHER" id="PTHR43738:SF2">
    <property type="entry name" value="ABC TRANSPORTER PERMEASE"/>
    <property type="match status" value="1"/>
</dbReference>
<feature type="transmembrane region" description="Helical" evidence="6">
    <location>
        <begin position="12"/>
        <end position="35"/>
    </location>
</feature>
<keyword evidence="2" id="KW-1003">Cell membrane</keyword>
<keyword evidence="3 6" id="KW-0812">Transmembrane</keyword>
<evidence type="ECO:0000259" key="8">
    <source>
        <dbReference type="Pfam" id="PF12704"/>
    </source>
</evidence>
<evidence type="ECO:0000256" key="2">
    <source>
        <dbReference type="ARBA" id="ARBA00022475"/>
    </source>
</evidence>
<accession>A0A0P1F576</accession>
<evidence type="ECO:0000256" key="3">
    <source>
        <dbReference type="ARBA" id="ARBA00022692"/>
    </source>
</evidence>
<keyword evidence="4 6" id="KW-1133">Transmembrane helix</keyword>
<dbReference type="InterPro" id="IPR003838">
    <property type="entry name" value="ABC3_permease_C"/>
</dbReference>
<feature type="transmembrane region" description="Helical" evidence="6">
    <location>
        <begin position="330"/>
        <end position="354"/>
    </location>
</feature>
<evidence type="ECO:0000313" key="10">
    <source>
        <dbReference type="Proteomes" id="UP000054823"/>
    </source>
</evidence>
<evidence type="ECO:0000256" key="4">
    <source>
        <dbReference type="ARBA" id="ARBA00022989"/>
    </source>
</evidence>
<dbReference type="AlphaFoldDB" id="A0A0P1F576"/>
<evidence type="ECO:0000256" key="6">
    <source>
        <dbReference type="SAM" id="Phobius"/>
    </source>
</evidence>
<gene>
    <name evidence="9" type="ORF">SHM7688_00141</name>
</gene>
<evidence type="ECO:0000313" key="9">
    <source>
        <dbReference type="EMBL" id="CUH50713.1"/>
    </source>
</evidence>
<feature type="transmembrane region" description="Helical" evidence="6">
    <location>
        <begin position="286"/>
        <end position="310"/>
    </location>
</feature>
<evidence type="ECO:0000256" key="5">
    <source>
        <dbReference type="ARBA" id="ARBA00023136"/>
    </source>
</evidence>
<dbReference type="InterPro" id="IPR025857">
    <property type="entry name" value="MacB_PCD"/>
</dbReference>